<dbReference type="RefSeq" id="WP_119340116.1">
    <property type="nucleotide sequence ID" value="NZ_BJXL01000007.1"/>
</dbReference>
<sequence length="139" mass="15358">MEIPLPVYIIGLRGLLNLIALLLIGASLLNNLPLLVREPNPRQLRFFKFTAGFAVVAIGVELLVRTLFMGGVTWLHAVYGLLAASILWFVSGLGPGGWFRKSLEKAPEQVGPYFFWASLVGLLLWWRFIETGIALGPNP</sequence>
<reference evidence="2 3" key="1">
    <citation type="submission" date="2019-07" db="EMBL/GenBank/DDBJ databases">
        <title>Whole genome shotgun sequence of Meiothermus hypogaeus NBRC 106114.</title>
        <authorList>
            <person name="Hosoyama A."/>
            <person name="Uohara A."/>
            <person name="Ohji S."/>
            <person name="Ichikawa N."/>
        </authorList>
    </citation>
    <scope>NUCLEOTIDE SEQUENCE [LARGE SCALE GENOMIC DNA]</scope>
    <source>
        <strain evidence="2 3">NBRC 106114</strain>
    </source>
</reference>
<feature type="transmembrane region" description="Helical" evidence="1">
    <location>
        <begin position="49"/>
        <end position="68"/>
    </location>
</feature>
<evidence type="ECO:0000313" key="2">
    <source>
        <dbReference type="EMBL" id="GEM82270.1"/>
    </source>
</evidence>
<gene>
    <name evidence="2" type="ORF">MHY01S_04360</name>
</gene>
<feature type="transmembrane region" description="Helical" evidence="1">
    <location>
        <begin position="110"/>
        <end position="129"/>
    </location>
</feature>
<proteinExistence type="predicted"/>
<name>A0A511QY09_9DEIN</name>
<accession>A0A511QY09</accession>
<evidence type="ECO:0000313" key="3">
    <source>
        <dbReference type="Proteomes" id="UP000321197"/>
    </source>
</evidence>
<dbReference type="Proteomes" id="UP000321197">
    <property type="component" value="Unassembled WGS sequence"/>
</dbReference>
<dbReference type="AlphaFoldDB" id="A0A511QY09"/>
<comment type="caution">
    <text evidence="2">The sequence shown here is derived from an EMBL/GenBank/DDBJ whole genome shotgun (WGS) entry which is preliminary data.</text>
</comment>
<dbReference type="EMBL" id="BJXL01000007">
    <property type="protein sequence ID" value="GEM82270.1"/>
    <property type="molecule type" value="Genomic_DNA"/>
</dbReference>
<dbReference type="OrthoDB" id="26134at2"/>
<evidence type="ECO:0000256" key="1">
    <source>
        <dbReference type="SAM" id="Phobius"/>
    </source>
</evidence>
<keyword evidence="1" id="KW-0812">Transmembrane</keyword>
<feature type="transmembrane region" description="Helical" evidence="1">
    <location>
        <begin position="6"/>
        <end position="29"/>
    </location>
</feature>
<keyword evidence="1" id="KW-1133">Transmembrane helix</keyword>
<keyword evidence="1" id="KW-0472">Membrane</keyword>
<feature type="transmembrane region" description="Helical" evidence="1">
    <location>
        <begin position="74"/>
        <end position="98"/>
    </location>
</feature>
<organism evidence="2 3">
    <name type="scientific">Meiothermus hypogaeus NBRC 106114</name>
    <dbReference type="NCBI Taxonomy" id="1227553"/>
    <lineage>
        <taxon>Bacteria</taxon>
        <taxon>Thermotogati</taxon>
        <taxon>Deinococcota</taxon>
        <taxon>Deinococci</taxon>
        <taxon>Thermales</taxon>
        <taxon>Thermaceae</taxon>
        <taxon>Meiothermus</taxon>
    </lineage>
</organism>
<protein>
    <submittedName>
        <fullName evidence="2">Uncharacterized protein</fullName>
    </submittedName>
</protein>